<proteinExistence type="predicted"/>
<reference evidence="1" key="1">
    <citation type="journal article" date="2015" name="Nature">
        <title>Complex archaea that bridge the gap between prokaryotes and eukaryotes.</title>
        <authorList>
            <person name="Spang A."/>
            <person name="Saw J.H."/>
            <person name="Jorgensen S.L."/>
            <person name="Zaremba-Niedzwiedzka K."/>
            <person name="Martijn J."/>
            <person name="Lind A.E."/>
            <person name="van Eijk R."/>
            <person name="Schleper C."/>
            <person name="Guy L."/>
            <person name="Ettema T.J."/>
        </authorList>
    </citation>
    <scope>NUCLEOTIDE SEQUENCE</scope>
</reference>
<accession>A0A0F9CFH2</accession>
<sequence length="48" mass="5652">MSDTAPITQDEESGKFLPENVWRYRPGQSGKVARYSYRSVMAHIKDYW</sequence>
<organism evidence="1">
    <name type="scientific">marine sediment metagenome</name>
    <dbReference type="NCBI Taxonomy" id="412755"/>
    <lineage>
        <taxon>unclassified sequences</taxon>
        <taxon>metagenomes</taxon>
        <taxon>ecological metagenomes</taxon>
    </lineage>
</organism>
<comment type="caution">
    <text evidence="1">The sequence shown here is derived from an EMBL/GenBank/DDBJ whole genome shotgun (WGS) entry which is preliminary data.</text>
</comment>
<gene>
    <name evidence="1" type="ORF">LCGC14_2673200</name>
</gene>
<feature type="non-terminal residue" evidence="1">
    <location>
        <position position="48"/>
    </location>
</feature>
<dbReference type="EMBL" id="LAZR01046928">
    <property type="protein sequence ID" value="KKK95396.1"/>
    <property type="molecule type" value="Genomic_DNA"/>
</dbReference>
<evidence type="ECO:0000313" key="1">
    <source>
        <dbReference type="EMBL" id="KKK95396.1"/>
    </source>
</evidence>
<protein>
    <submittedName>
        <fullName evidence="1">Uncharacterized protein</fullName>
    </submittedName>
</protein>
<name>A0A0F9CFH2_9ZZZZ</name>
<dbReference type="AlphaFoldDB" id="A0A0F9CFH2"/>